<dbReference type="RefSeq" id="WP_246492582.1">
    <property type="nucleotide sequence ID" value="NZ_BAAAUI010000010.1"/>
</dbReference>
<gene>
    <name evidence="6" type="ORF">HNR67_004800</name>
</gene>
<feature type="transmembrane region" description="Helical" evidence="5">
    <location>
        <begin position="361"/>
        <end position="380"/>
    </location>
</feature>
<feature type="transmembrane region" description="Helical" evidence="5">
    <location>
        <begin position="37"/>
        <end position="57"/>
    </location>
</feature>
<feature type="transmembrane region" description="Helical" evidence="5">
    <location>
        <begin position="386"/>
        <end position="406"/>
    </location>
</feature>
<feature type="transmembrane region" description="Helical" evidence="5">
    <location>
        <begin position="162"/>
        <end position="180"/>
    </location>
</feature>
<dbReference type="GO" id="GO:0016020">
    <property type="term" value="C:membrane"/>
    <property type="evidence" value="ECO:0007669"/>
    <property type="project" value="UniProtKB-SubCell"/>
</dbReference>
<feature type="transmembrane region" description="Helical" evidence="5">
    <location>
        <begin position="261"/>
        <end position="284"/>
    </location>
</feature>
<dbReference type="Gene3D" id="1.20.1740.10">
    <property type="entry name" value="Amino acid/polyamine transporter I"/>
    <property type="match status" value="1"/>
</dbReference>
<dbReference type="InterPro" id="IPR002293">
    <property type="entry name" value="AA/rel_permease1"/>
</dbReference>
<feature type="transmembrane region" description="Helical" evidence="5">
    <location>
        <begin position="110"/>
        <end position="134"/>
    </location>
</feature>
<evidence type="ECO:0000313" key="6">
    <source>
        <dbReference type="EMBL" id="MBB4678682.1"/>
    </source>
</evidence>
<feature type="transmembrane region" description="Helical" evidence="5">
    <location>
        <begin position="443"/>
        <end position="461"/>
    </location>
</feature>
<comment type="caution">
    <text evidence="6">The sequence shown here is derived from an EMBL/GenBank/DDBJ whole genome shotgun (WGS) entry which is preliminary data.</text>
</comment>
<organism evidence="6 7">
    <name type="scientific">Crossiella cryophila</name>
    <dbReference type="NCBI Taxonomy" id="43355"/>
    <lineage>
        <taxon>Bacteria</taxon>
        <taxon>Bacillati</taxon>
        <taxon>Actinomycetota</taxon>
        <taxon>Actinomycetes</taxon>
        <taxon>Pseudonocardiales</taxon>
        <taxon>Pseudonocardiaceae</taxon>
        <taxon>Crossiella</taxon>
    </lineage>
</organism>
<evidence type="ECO:0000256" key="5">
    <source>
        <dbReference type="SAM" id="Phobius"/>
    </source>
</evidence>
<feature type="transmembrane region" description="Helical" evidence="5">
    <location>
        <begin position="69"/>
        <end position="89"/>
    </location>
</feature>
<comment type="subcellular location">
    <subcellularLocation>
        <location evidence="1">Membrane</location>
        <topology evidence="1">Multi-pass membrane protein</topology>
    </subcellularLocation>
</comment>
<dbReference type="Pfam" id="PF13520">
    <property type="entry name" value="AA_permease_2"/>
    <property type="match status" value="1"/>
</dbReference>
<reference evidence="6 7" key="1">
    <citation type="submission" date="2020-08" db="EMBL/GenBank/DDBJ databases">
        <title>Sequencing the genomes of 1000 actinobacteria strains.</title>
        <authorList>
            <person name="Klenk H.-P."/>
        </authorList>
    </citation>
    <scope>NUCLEOTIDE SEQUENCE [LARGE SCALE GENOMIC DNA]</scope>
    <source>
        <strain evidence="6 7">DSM 44230</strain>
    </source>
</reference>
<keyword evidence="4 5" id="KW-0472">Membrane</keyword>
<dbReference type="EMBL" id="JACHMH010000001">
    <property type="protein sequence ID" value="MBB4678682.1"/>
    <property type="molecule type" value="Genomic_DNA"/>
</dbReference>
<keyword evidence="7" id="KW-1185">Reference proteome</keyword>
<feature type="transmembrane region" description="Helical" evidence="5">
    <location>
        <begin position="220"/>
        <end position="240"/>
    </location>
</feature>
<keyword evidence="3 5" id="KW-1133">Transmembrane helix</keyword>
<evidence type="ECO:0000313" key="7">
    <source>
        <dbReference type="Proteomes" id="UP000533598"/>
    </source>
</evidence>
<evidence type="ECO:0000256" key="1">
    <source>
        <dbReference type="ARBA" id="ARBA00004141"/>
    </source>
</evidence>
<feature type="transmembrane region" description="Helical" evidence="5">
    <location>
        <begin position="313"/>
        <end position="332"/>
    </location>
</feature>
<feature type="transmembrane region" description="Helical" evidence="5">
    <location>
        <begin position="192"/>
        <end position="214"/>
    </location>
</feature>
<feature type="transmembrane region" description="Helical" evidence="5">
    <location>
        <begin position="418"/>
        <end position="437"/>
    </location>
</feature>
<evidence type="ECO:0000256" key="2">
    <source>
        <dbReference type="ARBA" id="ARBA00022692"/>
    </source>
</evidence>
<dbReference type="PANTHER" id="PTHR43243">
    <property type="entry name" value="INNER MEMBRANE TRANSPORTER YGJI-RELATED"/>
    <property type="match status" value="1"/>
</dbReference>
<dbReference type="Proteomes" id="UP000533598">
    <property type="component" value="Unassembled WGS sequence"/>
</dbReference>
<dbReference type="GO" id="GO:0015171">
    <property type="term" value="F:amino acid transmembrane transporter activity"/>
    <property type="evidence" value="ECO:0007669"/>
    <property type="project" value="TreeGrafter"/>
</dbReference>
<dbReference type="PANTHER" id="PTHR43243:SF24">
    <property type="entry name" value="CATIONIC AMINO ACID TRANSPORT INTEGRAL MEMBRANE PROTEIN ROCE-RELATED"/>
    <property type="match status" value="1"/>
</dbReference>
<accession>A0A7W7FUX8</accession>
<name>A0A7W7FUX8_9PSEU</name>
<keyword evidence="2 5" id="KW-0812">Transmembrane</keyword>
<evidence type="ECO:0000256" key="3">
    <source>
        <dbReference type="ARBA" id="ARBA00022989"/>
    </source>
</evidence>
<protein>
    <submittedName>
        <fullName evidence="6">APA family basic amino acid/polyamine antiporter</fullName>
    </submittedName>
</protein>
<dbReference type="PIRSF" id="PIRSF006060">
    <property type="entry name" value="AA_transporter"/>
    <property type="match status" value="1"/>
</dbReference>
<proteinExistence type="predicted"/>
<evidence type="ECO:0000256" key="4">
    <source>
        <dbReference type="ARBA" id="ARBA00023136"/>
    </source>
</evidence>
<sequence>MGTGVPLRHQLLRRKPVRAFAVEAEADSGGLRRSMGVFQLTMIGIGGTIGTGIFFALNTTVPKAGPAVILSFVLGAVTAALTALCYAELASAVPVAGSSYSYAYATLGELAAVAVGWCLLLEYAVSAGVIAVTWGQYLNDLTQRLFGAQLPAVISAPPGNGGYLNLPAVVLVGLCCLLLVRGARESAVVNTVMVLLKLAILVLFVVVGAAGFDAGNLEPFAPMGFAGIGAAAATVFYSFIGLDTVSTAGEEVRNPRRTLPLAILCALLVITAVYVLVALVGVGAQPWTAFEGQSAGLSAILAKVTGMGWPGPVFSAGVVISVVSVILIVLYGQTRILYAMGRDGIIPPVFCRIEPRRGTPVTGTVLVGGFVALIAAVVPLDALANLTSMGALVAFAVVSLGVIILRRREPDLPRGFRVPGYPVVPLLSIGCCAYLIYQLPPATYLLFGGWLALALAVYLLYSRHHSRLTAREEGKNAP</sequence>
<dbReference type="AlphaFoldDB" id="A0A7W7FUX8"/>